<dbReference type="InterPro" id="IPR034904">
    <property type="entry name" value="FSCA_dom_sf"/>
</dbReference>
<sequence length="89" mass="9605">MAENALNEILLQKVEQALDSIRPYLKTDGGDVKVLEITEDKVVLLELMGACGSCPMSAMTFKGGIEQAIMRAVPEIKGIQAVNLTPMDV</sequence>
<dbReference type="AlphaFoldDB" id="A0A0N7HW45"/>
<accession>A0A0N7HW45</accession>
<dbReference type="EMBL" id="CP012643">
    <property type="protein sequence ID" value="ALI98224.1"/>
    <property type="molecule type" value="Genomic_DNA"/>
</dbReference>
<evidence type="ECO:0000313" key="2">
    <source>
        <dbReference type="EMBL" id="ALI98224.1"/>
    </source>
</evidence>
<organism evidence="2 3">
    <name type="scientific">Rufibacter tibetensis</name>
    <dbReference type="NCBI Taxonomy" id="512763"/>
    <lineage>
        <taxon>Bacteria</taxon>
        <taxon>Pseudomonadati</taxon>
        <taxon>Bacteroidota</taxon>
        <taxon>Cytophagia</taxon>
        <taxon>Cytophagales</taxon>
        <taxon>Hymenobacteraceae</taxon>
        <taxon>Rufibacter</taxon>
    </lineage>
</organism>
<dbReference type="Proteomes" id="UP000061382">
    <property type="component" value="Chromosome"/>
</dbReference>
<evidence type="ECO:0000259" key="1">
    <source>
        <dbReference type="Pfam" id="PF01106"/>
    </source>
</evidence>
<keyword evidence="3" id="KW-1185">Reference proteome</keyword>
<dbReference type="GO" id="GO:0016226">
    <property type="term" value="P:iron-sulfur cluster assembly"/>
    <property type="evidence" value="ECO:0007669"/>
    <property type="project" value="InterPro"/>
</dbReference>
<dbReference type="STRING" id="512763.DC20_03540"/>
<dbReference type="OrthoDB" id="9796965at2"/>
<dbReference type="Pfam" id="PF01106">
    <property type="entry name" value="NifU"/>
    <property type="match status" value="1"/>
</dbReference>
<dbReference type="Gene3D" id="3.30.300.130">
    <property type="entry name" value="Fe-S cluster assembly (FSCA)"/>
    <property type="match status" value="1"/>
</dbReference>
<dbReference type="PATRIC" id="fig|512763.3.peg.788"/>
<evidence type="ECO:0000313" key="3">
    <source>
        <dbReference type="Proteomes" id="UP000061382"/>
    </source>
</evidence>
<feature type="domain" description="NIF system FeS cluster assembly NifU C-terminal" evidence="1">
    <location>
        <begin position="14"/>
        <end position="79"/>
    </location>
</feature>
<dbReference type="GO" id="GO:0005506">
    <property type="term" value="F:iron ion binding"/>
    <property type="evidence" value="ECO:0007669"/>
    <property type="project" value="InterPro"/>
</dbReference>
<dbReference type="SUPFAM" id="SSF117916">
    <property type="entry name" value="Fe-S cluster assembly (FSCA) domain-like"/>
    <property type="match status" value="1"/>
</dbReference>
<proteinExistence type="predicted"/>
<reference evidence="2 3" key="1">
    <citation type="submission" date="2015-08" db="EMBL/GenBank/DDBJ databases">
        <title>Complete genome sequence of Rufibacter tibetensis strain 1351t, a radiation-resistant bacterium from tibet plateau.</title>
        <authorList>
            <person name="Dai J."/>
        </authorList>
    </citation>
    <scope>NUCLEOTIDE SEQUENCE [LARGE SCALE GENOMIC DNA]</scope>
    <source>
        <strain evidence="2 3">1351</strain>
    </source>
</reference>
<gene>
    <name evidence="2" type="ORF">DC20_03540</name>
</gene>
<dbReference type="RefSeq" id="WP_062542574.1">
    <property type="nucleotide sequence ID" value="NZ_CP012643.1"/>
</dbReference>
<dbReference type="PANTHER" id="PTHR11178">
    <property type="entry name" value="IRON-SULFUR CLUSTER SCAFFOLD PROTEIN NFU-RELATED"/>
    <property type="match status" value="1"/>
</dbReference>
<dbReference type="InterPro" id="IPR001075">
    <property type="entry name" value="NIF_FeS_clus_asmbl_NifU_C"/>
</dbReference>
<name>A0A0N7HW45_9BACT</name>
<dbReference type="GO" id="GO:0051536">
    <property type="term" value="F:iron-sulfur cluster binding"/>
    <property type="evidence" value="ECO:0007669"/>
    <property type="project" value="InterPro"/>
</dbReference>
<dbReference type="KEGG" id="rti:DC20_03540"/>
<protein>
    <submittedName>
        <fullName evidence="2">Nitrogen fixation protein NifU</fullName>
    </submittedName>
</protein>